<dbReference type="InterPro" id="IPR017517">
    <property type="entry name" value="Maleyloyr_isom"/>
</dbReference>
<protein>
    <submittedName>
        <fullName evidence="2">Uncharacterized protein Rv0738</fullName>
    </submittedName>
</protein>
<dbReference type="Pfam" id="PF11716">
    <property type="entry name" value="MDMPI_N"/>
    <property type="match status" value="1"/>
</dbReference>
<dbReference type="NCBIfam" id="TIGR03086">
    <property type="entry name" value="TIGR03086 family metal-binding protein"/>
    <property type="match status" value="1"/>
</dbReference>
<dbReference type="AlphaFoldDB" id="A0AA35SHJ0"/>
<dbReference type="Proteomes" id="UP001174909">
    <property type="component" value="Unassembled WGS sequence"/>
</dbReference>
<comment type="caution">
    <text evidence="2">The sequence shown here is derived from an EMBL/GenBank/DDBJ whole genome shotgun (WGS) entry which is preliminary data.</text>
</comment>
<reference evidence="2" key="1">
    <citation type="submission" date="2023-03" db="EMBL/GenBank/DDBJ databases">
        <authorList>
            <person name="Steffen K."/>
            <person name="Cardenas P."/>
        </authorList>
    </citation>
    <scope>NUCLEOTIDE SEQUENCE</scope>
</reference>
<organism evidence="2 3">
    <name type="scientific">Geodia barretti</name>
    <name type="common">Barrett's horny sponge</name>
    <dbReference type="NCBI Taxonomy" id="519541"/>
    <lineage>
        <taxon>Eukaryota</taxon>
        <taxon>Metazoa</taxon>
        <taxon>Porifera</taxon>
        <taxon>Demospongiae</taxon>
        <taxon>Heteroscleromorpha</taxon>
        <taxon>Tetractinellida</taxon>
        <taxon>Astrophorina</taxon>
        <taxon>Geodiidae</taxon>
        <taxon>Geodia</taxon>
    </lineage>
</organism>
<evidence type="ECO:0000259" key="1">
    <source>
        <dbReference type="Pfam" id="PF11716"/>
    </source>
</evidence>
<proteinExistence type="predicted"/>
<accession>A0AA35SHJ0</accession>
<evidence type="ECO:0000313" key="2">
    <source>
        <dbReference type="EMBL" id="CAI8030103.1"/>
    </source>
</evidence>
<feature type="domain" description="Mycothiol-dependent maleylpyruvate isomerase metal-binding" evidence="1">
    <location>
        <begin position="15"/>
        <end position="140"/>
    </location>
</feature>
<dbReference type="InterPro" id="IPR024344">
    <property type="entry name" value="MDMPI_metal-binding"/>
</dbReference>
<dbReference type="EMBL" id="CASHTH010002458">
    <property type="protein sequence ID" value="CAI8030103.1"/>
    <property type="molecule type" value="Genomic_DNA"/>
</dbReference>
<sequence length="199" mass="21081">MSDGAANADPLELLAKAIGRTRTTITDVAEAQLGSATPCAEWDVCGLMNHMLGGLEFTAGCMAGSPPDLRPTEADSSLAGQRDLDALIGAYENQSERLLRMAAEPGMLDRIVASPFGEMPAARFLVGTVMDQTIHFWDLAKATGQDASLSHELVEYTMAMLSSGFAEQGRAMGFIGPEIAVPDGSSEQDKLIAFMGRQP</sequence>
<evidence type="ECO:0000313" key="3">
    <source>
        <dbReference type="Proteomes" id="UP001174909"/>
    </source>
</evidence>
<dbReference type="SUPFAM" id="SSF109854">
    <property type="entry name" value="DinB/YfiT-like putative metalloenzymes"/>
    <property type="match status" value="1"/>
</dbReference>
<dbReference type="InterPro" id="IPR034660">
    <property type="entry name" value="DinB/YfiT-like"/>
</dbReference>
<gene>
    <name evidence="2" type="ORF">GBAR_LOCUS17063</name>
</gene>
<dbReference type="GO" id="GO:0046872">
    <property type="term" value="F:metal ion binding"/>
    <property type="evidence" value="ECO:0007669"/>
    <property type="project" value="InterPro"/>
</dbReference>
<dbReference type="NCBIfam" id="TIGR03083">
    <property type="entry name" value="maleylpyruvate isomerase family mycothiol-dependent enzyme"/>
    <property type="match status" value="1"/>
</dbReference>
<dbReference type="Gene3D" id="1.20.120.450">
    <property type="entry name" value="dinb family like domain"/>
    <property type="match status" value="1"/>
</dbReference>
<name>A0AA35SHJ0_GEOBA</name>
<keyword evidence="3" id="KW-1185">Reference proteome</keyword>
<dbReference type="InterPro" id="IPR017520">
    <property type="entry name" value="CHP03086"/>
</dbReference>